<feature type="transmembrane region" description="Helical" evidence="1">
    <location>
        <begin position="170"/>
        <end position="189"/>
    </location>
</feature>
<feature type="transmembrane region" description="Helical" evidence="1">
    <location>
        <begin position="89"/>
        <end position="107"/>
    </location>
</feature>
<reference evidence="3" key="1">
    <citation type="submission" date="2020-11" db="EMBL/GenBank/DDBJ databases">
        <authorList>
            <consortium name="DOE Joint Genome Institute"/>
            <person name="Ahrendt S."/>
            <person name="Riley R."/>
            <person name="Andreopoulos W."/>
            <person name="Labutti K."/>
            <person name="Pangilinan J."/>
            <person name="Ruiz-Duenas F.J."/>
            <person name="Barrasa J.M."/>
            <person name="Sanchez-Garcia M."/>
            <person name="Camarero S."/>
            <person name="Miyauchi S."/>
            <person name="Serrano A."/>
            <person name="Linde D."/>
            <person name="Babiker R."/>
            <person name="Drula E."/>
            <person name="Ayuso-Fernandez I."/>
            <person name="Pacheco R."/>
            <person name="Padilla G."/>
            <person name="Ferreira P."/>
            <person name="Barriuso J."/>
            <person name="Kellner H."/>
            <person name="Castanera R."/>
            <person name="Alfaro M."/>
            <person name="Ramirez L."/>
            <person name="Pisabarro A.G."/>
            <person name="Kuo A."/>
            <person name="Tritt A."/>
            <person name="Lipzen A."/>
            <person name="He G."/>
            <person name="Yan M."/>
            <person name="Ng V."/>
            <person name="Cullen D."/>
            <person name="Martin F."/>
            <person name="Rosso M.-N."/>
            <person name="Henrissat B."/>
            <person name="Hibbett D."/>
            <person name="Martinez A.T."/>
            <person name="Grigoriev I.V."/>
        </authorList>
    </citation>
    <scope>NUCLEOTIDE SEQUENCE</scope>
    <source>
        <strain evidence="3">CBS 506.95</strain>
    </source>
</reference>
<feature type="domain" description="DUF6533" evidence="2">
    <location>
        <begin position="15"/>
        <end position="62"/>
    </location>
</feature>
<feature type="transmembrane region" description="Helical" evidence="1">
    <location>
        <begin position="119"/>
        <end position="141"/>
    </location>
</feature>
<evidence type="ECO:0000259" key="2">
    <source>
        <dbReference type="Pfam" id="PF20151"/>
    </source>
</evidence>
<sequence length="354" mass="40117">MANAEIEQQQFLDTCFSAASFGLLYYDYFLTLHLEHARFWSNKRRLTWVSLFFYLNRYIALLGHIPIIFRDFSTSTNPHRLKTCIHLLTYHSFLILVVQIVVGVLLVTRTYALYDQQRWVLAVLLSCGFAAIAWALCSILKGHDTPYTTDQLPVRGCSLPLSETIASRSASAWIAMLCFDLLIFLMTLYKSVSNILKGSRFSSFFLVLLRDGTIYFGIMVVTCSITIYNLQHGHDYEKKGILVTFTNVASSTMCSRLMLNMRDPSISGRLPIRLRNKLTGGTVGGHHATLTSIIDGSVFTERSKVGDCSIPRDSSLELKGHEMELSNEKVIMLDEDDIQTVHRCQTETTLDYCV</sequence>
<feature type="transmembrane region" description="Helical" evidence="1">
    <location>
        <begin position="46"/>
        <end position="69"/>
    </location>
</feature>
<evidence type="ECO:0000256" key="1">
    <source>
        <dbReference type="SAM" id="Phobius"/>
    </source>
</evidence>
<dbReference type="Pfam" id="PF20151">
    <property type="entry name" value="DUF6533"/>
    <property type="match status" value="1"/>
</dbReference>
<evidence type="ECO:0000313" key="4">
    <source>
        <dbReference type="Proteomes" id="UP000807306"/>
    </source>
</evidence>
<dbReference type="Proteomes" id="UP000807306">
    <property type="component" value="Unassembled WGS sequence"/>
</dbReference>
<name>A0A9P6E6S5_9AGAR</name>
<proteinExistence type="predicted"/>
<dbReference type="EMBL" id="MU157915">
    <property type="protein sequence ID" value="KAF9523559.1"/>
    <property type="molecule type" value="Genomic_DNA"/>
</dbReference>
<dbReference type="AlphaFoldDB" id="A0A9P6E6S5"/>
<feature type="transmembrane region" description="Helical" evidence="1">
    <location>
        <begin position="201"/>
        <end position="228"/>
    </location>
</feature>
<comment type="caution">
    <text evidence="3">The sequence shown here is derived from an EMBL/GenBank/DDBJ whole genome shotgun (WGS) entry which is preliminary data.</text>
</comment>
<keyword evidence="4" id="KW-1185">Reference proteome</keyword>
<keyword evidence="1" id="KW-0472">Membrane</keyword>
<gene>
    <name evidence="3" type="ORF">CPB83DRAFT_862709</name>
</gene>
<keyword evidence="1" id="KW-1133">Transmembrane helix</keyword>
<keyword evidence="1" id="KW-0812">Transmembrane</keyword>
<protein>
    <recommendedName>
        <fullName evidence="2">DUF6533 domain-containing protein</fullName>
    </recommendedName>
</protein>
<dbReference type="OrthoDB" id="3261349at2759"/>
<accession>A0A9P6E6S5</accession>
<organism evidence="3 4">
    <name type="scientific">Crepidotus variabilis</name>
    <dbReference type="NCBI Taxonomy" id="179855"/>
    <lineage>
        <taxon>Eukaryota</taxon>
        <taxon>Fungi</taxon>
        <taxon>Dikarya</taxon>
        <taxon>Basidiomycota</taxon>
        <taxon>Agaricomycotina</taxon>
        <taxon>Agaricomycetes</taxon>
        <taxon>Agaricomycetidae</taxon>
        <taxon>Agaricales</taxon>
        <taxon>Agaricineae</taxon>
        <taxon>Crepidotaceae</taxon>
        <taxon>Crepidotus</taxon>
    </lineage>
</organism>
<evidence type="ECO:0000313" key="3">
    <source>
        <dbReference type="EMBL" id="KAF9523559.1"/>
    </source>
</evidence>
<dbReference type="InterPro" id="IPR045340">
    <property type="entry name" value="DUF6533"/>
</dbReference>